<keyword evidence="5" id="KW-1185">Reference proteome</keyword>
<organism evidence="4 5">
    <name type="scientific">Paraflavitalea soli</name>
    <dbReference type="NCBI Taxonomy" id="2315862"/>
    <lineage>
        <taxon>Bacteria</taxon>
        <taxon>Pseudomonadati</taxon>
        <taxon>Bacteroidota</taxon>
        <taxon>Chitinophagia</taxon>
        <taxon>Chitinophagales</taxon>
        <taxon>Chitinophagaceae</taxon>
        <taxon>Paraflavitalea</taxon>
    </lineage>
</organism>
<accession>A0A3B7MTL6</accession>
<dbReference type="EMBL" id="CP032157">
    <property type="protein sequence ID" value="AXY77458.1"/>
    <property type="molecule type" value="Genomic_DNA"/>
</dbReference>
<dbReference type="RefSeq" id="WP_119053334.1">
    <property type="nucleotide sequence ID" value="NZ_CP032157.1"/>
</dbReference>
<evidence type="ECO:0000313" key="4">
    <source>
        <dbReference type="EMBL" id="AXY77458.1"/>
    </source>
</evidence>
<keyword evidence="2" id="KW-0472">Membrane</keyword>
<gene>
    <name evidence="4" type="ORF">D3H65_27280</name>
</gene>
<dbReference type="InterPro" id="IPR002909">
    <property type="entry name" value="IPT_dom"/>
</dbReference>
<feature type="transmembrane region" description="Helical" evidence="2">
    <location>
        <begin position="167"/>
        <end position="188"/>
    </location>
</feature>
<name>A0A3B7MTL6_9BACT</name>
<dbReference type="Proteomes" id="UP000263900">
    <property type="component" value="Chromosome"/>
</dbReference>
<evidence type="ECO:0000256" key="1">
    <source>
        <dbReference type="SAM" id="MobiDB-lite"/>
    </source>
</evidence>
<keyword evidence="2" id="KW-0812">Transmembrane</keyword>
<dbReference type="Pfam" id="PF01833">
    <property type="entry name" value="TIG"/>
    <property type="match status" value="1"/>
</dbReference>
<evidence type="ECO:0000256" key="2">
    <source>
        <dbReference type="SAM" id="Phobius"/>
    </source>
</evidence>
<evidence type="ECO:0000313" key="5">
    <source>
        <dbReference type="Proteomes" id="UP000263900"/>
    </source>
</evidence>
<feature type="compositionally biased region" description="Acidic residues" evidence="1">
    <location>
        <begin position="339"/>
        <end position="349"/>
    </location>
</feature>
<reference evidence="4 5" key="1">
    <citation type="submission" date="2018-09" db="EMBL/GenBank/DDBJ databases">
        <title>Genome sequencing of strain 6GH32-13.</title>
        <authorList>
            <person name="Weon H.-Y."/>
            <person name="Heo J."/>
            <person name="Kwon S.-W."/>
        </authorList>
    </citation>
    <scope>NUCLEOTIDE SEQUENCE [LARGE SCALE GENOMIC DNA]</scope>
    <source>
        <strain evidence="4 5">5GH32-13</strain>
    </source>
</reference>
<protein>
    <recommendedName>
        <fullName evidence="3">IPT/TIG domain-containing protein</fullName>
    </recommendedName>
</protein>
<sequence>MADNDIADPQITKGGKIAAGILLILFTVFSIIIIIAFWPDRLPEPGKKCALYRYHWFAMTLDTNACNLQHASAIPAADTLLTKTVTITKTDTATDTSVQQPSLAKTDSSLVATPAKAAASPVTHAYINLNIILLLLVATGGFLGNMIHVATSFTTFVGAGKFQQSWILWYFVRPFTASALALALYFAFGATNDPANADIDRILTLAILSGLFTDIATQKLKEVFDVLFSPKDNRPNKLNDPTISITSTSPDELAKEGDNHIVIKGSKLTSQKLIIKIDDQPIVDTQITDQEITFTYTIPEEAKDKTELMLLITDAEGNTILHKKMLAVTENAAPPPAEGTEDAEEKAVG</sequence>
<feature type="region of interest" description="Disordered" evidence="1">
    <location>
        <begin position="330"/>
        <end position="349"/>
    </location>
</feature>
<dbReference type="AlphaFoldDB" id="A0A3B7MTL6"/>
<dbReference type="KEGG" id="pseg:D3H65_27280"/>
<keyword evidence="2" id="KW-1133">Transmembrane helix</keyword>
<feature type="domain" description="IPT/TIG" evidence="3">
    <location>
        <begin position="244"/>
        <end position="296"/>
    </location>
</feature>
<evidence type="ECO:0000259" key="3">
    <source>
        <dbReference type="Pfam" id="PF01833"/>
    </source>
</evidence>
<proteinExistence type="predicted"/>
<feature type="transmembrane region" description="Helical" evidence="2">
    <location>
        <begin position="126"/>
        <end position="147"/>
    </location>
</feature>
<dbReference type="OrthoDB" id="5191103at2"/>
<feature type="transmembrane region" description="Helical" evidence="2">
    <location>
        <begin position="17"/>
        <end position="38"/>
    </location>
</feature>